<dbReference type="PANTHER" id="PTHR48080">
    <property type="entry name" value="D-GALACTONATE DEHYDRATASE-RELATED"/>
    <property type="match status" value="1"/>
</dbReference>
<gene>
    <name evidence="3" type="ORF">F4X14_00335</name>
</gene>
<dbReference type="SFLD" id="SFLDS00001">
    <property type="entry name" value="Enolase"/>
    <property type="match status" value="1"/>
</dbReference>
<dbReference type="Pfam" id="PF13378">
    <property type="entry name" value="MR_MLE_C"/>
    <property type="match status" value="1"/>
</dbReference>
<dbReference type="Gene3D" id="3.20.20.120">
    <property type="entry name" value="Enolase-like C-terminal domain"/>
    <property type="match status" value="1"/>
</dbReference>
<dbReference type="PANTHER" id="PTHR48080:SF2">
    <property type="entry name" value="D-GALACTONATE DEHYDRATASE"/>
    <property type="match status" value="1"/>
</dbReference>
<name>A0A6B1D1P0_9CHLR</name>
<reference evidence="3" key="1">
    <citation type="submission" date="2019-09" db="EMBL/GenBank/DDBJ databases">
        <title>Characterisation of the sponge microbiome using genome-centric metagenomics.</title>
        <authorList>
            <person name="Engelberts J.P."/>
            <person name="Robbins S.J."/>
            <person name="De Goeij J.M."/>
            <person name="Aranda M."/>
            <person name="Bell S.C."/>
            <person name="Webster N.S."/>
        </authorList>
    </citation>
    <scope>NUCLEOTIDE SEQUENCE</scope>
    <source>
        <strain evidence="3">SB0661_bin_32</strain>
    </source>
</reference>
<evidence type="ECO:0000313" key="3">
    <source>
        <dbReference type="EMBL" id="MYC93392.1"/>
    </source>
</evidence>
<evidence type="ECO:0000259" key="2">
    <source>
        <dbReference type="SMART" id="SM00922"/>
    </source>
</evidence>
<dbReference type="InterPro" id="IPR034593">
    <property type="entry name" value="DgoD-like"/>
</dbReference>
<dbReference type="EMBL" id="VXMH01000003">
    <property type="protein sequence ID" value="MYC93392.1"/>
    <property type="molecule type" value="Genomic_DNA"/>
</dbReference>
<dbReference type="Gene3D" id="3.30.390.10">
    <property type="entry name" value="Enolase-like, N-terminal domain"/>
    <property type="match status" value="1"/>
</dbReference>
<comment type="caution">
    <text evidence="3">The sequence shown here is derived from an EMBL/GenBank/DDBJ whole genome shotgun (WGS) entry which is preliminary data.</text>
</comment>
<feature type="region of interest" description="Disordered" evidence="1">
    <location>
        <begin position="1"/>
        <end position="73"/>
    </location>
</feature>
<dbReference type="InterPro" id="IPR029065">
    <property type="entry name" value="Enolase_C-like"/>
</dbReference>
<organism evidence="3">
    <name type="scientific">Caldilineaceae bacterium SB0661_bin_32</name>
    <dbReference type="NCBI Taxonomy" id="2605255"/>
    <lineage>
        <taxon>Bacteria</taxon>
        <taxon>Bacillati</taxon>
        <taxon>Chloroflexota</taxon>
        <taxon>Caldilineae</taxon>
        <taxon>Caldilineales</taxon>
        <taxon>Caldilineaceae</taxon>
    </lineage>
</organism>
<dbReference type="InterPro" id="IPR013342">
    <property type="entry name" value="Mandelate_racemase_C"/>
</dbReference>
<dbReference type="InterPro" id="IPR029017">
    <property type="entry name" value="Enolase-like_N"/>
</dbReference>
<dbReference type="AlphaFoldDB" id="A0A6B1D1P0"/>
<dbReference type="SUPFAM" id="SSF54826">
    <property type="entry name" value="Enolase N-terminal domain-like"/>
    <property type="match status" value="1"/>
</dbReference>
<sequence>MILSVSSRPRKPFAAVKRPTSSPPAFATENADALPLPSDPCSGAYNKGAPNSGAPNSGASNKGAPNLKEGGRVPMNSATISAIEWGTLVGQRPRQAGCNSRLAVHGNDVQVPLARITTTDGTSGFGACRPLTQQEAHAYLGERVDDLIDAANGVAPRAAALEFPLWDLQGQRTGRPVYQLLAESAGKTVSEPPLVRCYDTSLYIDDLHLATDEEGAALIASEARFGYEHGHRSFKIKVGRGARHMPLLEGNRRDAAVIRAVRAEVGPDAAILIDANNGYNLNISKLILAETADCNLFWLEEAFHEDGALYEDLHDWIEREGLSTKIADGEGLASPMLLDYARDGFVDIIQYDIFSHGMTNWLETGARLDRWDVGTAPHHYGRHIGNYVSGHLAAAVDGFLFIEWDEVSTPGLDGSAYQVDEGYVLMPDAPGFALNLDEELFQKAVASNGFAVRQ</sequence>
<proteinExistence type="predicted"/>
<dbReference type="InterPro" id="IPR036849">
    <property type="entry name" value="Enolase-like_C_sf"/>
</dbReference>
<evidence type="ECO:0000256" key="1">
    <source>
        <dbReference type="SAM" id="MobiDB-lite"/>
    </source>
</evidence>
<accession>A0A6B1D1P0</accession>
<dbReference type="SUPFAM" id="SSF51604">
    <property type="entry name" value="Enolase C-terminal domain-like"/>
    <property type="match status" value="1"/>
</dbReference>
<feature type="domain" description="Mandelate racemase/muconate lactonizing enzyme C-terminal" evidence="2">
    <location>
        <begin position="216"/>
        <end position="317"/>
    </location>
</feature>
<dbReference type="SMART" id="SM00922">
    <property type="entry name" value="MR_MLE"/>
    <property type="match status" value="1"/>
</dbReference>
<protein>
    <submittedName>
        <fullName evidence="3">Mandelate racemase</fullName>
    </submittedName>
</protein>